<dbReference type="GO" id="GO:0016705">
    <property type="term" value="F:oxidoreductase activity, acting on paired donors, with incorporation or reduction of molecular oxygen"/>
    <property type="evidence" value="ECO:0007669"/>
    <property type="project" value="UniProtKB-ARBA"/>
</dbReference>
<evidence type="ECO:0000256" key="5">
    <source>
        <dbReference type="ARBA" id="ARBA00023014"/>
    </source>
</evidence>
<reference evidence="8" key="1">
    <citation type="submission" date="2016-10" db="EMBL/GenBank/DDBJ databases">
        <authorList>
            <person name="Varghese N."/>
            <person name="Submissions S."/>
        </authorList>
    </citation>
    <scope>NUCLEOTIDE SEQUENCE [LARGE SCALE GENOMIC DNA]</scope>
    <source>
        <strain evidence="8">DSM 45843</strain>
    </source>
</reference>
<dbReference type="STRING" id="1052260.SAMN05660199_03074"/>
<evidence type="ECO:0000313" key="7">
    <source>
        <dbReference type="EMBL" id="SDP03691.1"/>
    </source>
</evidence>
<dbReference type="RefSeq" id="WP_091246740.1">
    <property type="nucleotide sequence ID" value="NZ_FNIR01000009.1"/>
</dbReference>
<dbReference type="InterPro" id="IPR017941">
    <property type="entry name" value="Rieske_2Fe-2S"/>
</dbReference>
<dbReference type="EMBL" id="FNIR01000009">
    <property type="protein sequence ID" value="SDP03691.1"/>
    <property type="molecule type" value="Genomic_DNA"/>
</dbReference>
<dbReference type="PANTHER" id="PTHR21266:SF60">
    <property type="entry name" value="3-KETOSTEROID-9-ALPHA-MONOOXYGENASE, OXYGENASE COMPONENT"/>
    <property type="match status" value="1"/>
</dbReference>
<evidence type="ECO:0000259" key="6">
    <source>
        <dbReference type="PROSITE" id="PS51296"/>
    </source>
</evidence>
<dbReference type="Proteomes" id="UP000199088">
    <property type="component" value="Unassembled WGS sequence"/>
</dbReference>
<dbReference type="SUPFAM" id="SSF50022">
    <property type="entry name" value="ISP domain"/>
    <property type="match status" value="1"/>
</dbReference>
<dbReference type="OrthoDB" id="5243643at2"/>
<dbReference type="Gene3D" id="2.20.25.680">
    <property type="match status" value="1"/>
</dbReference>
<evidence type="ECO:0000256" key="2">
    <source>
        <dbReference type="ARBA" id="ARBA00022723"/>
    </source>
</evidence>
<dbReference type="InterPro" id="IPR036922">
    <property type="entry name" value="Rieske_2Fe-2S_sf"/>
</dbReference>
<gene>
    <name evidence="7" type="ORF">SAMN05660199_03074</name>
</gene>
<keyword evidence="5" id="KW-0411">Iron-sulfur</keyword>
<keyword evidence="8" id="KW-1185">Reference proteome</keyword>
<dbReference type="GO" id="GO:0046872">
    <property type="term" value="F:metal ion binding"/>
    <property type="evidence" value="ECO:0007669"/>
    <property type="project" value="UniProtKB-KW"/>
</dbReference>
<dbReference type="InterPro" id="IPR050584">
    <property type="entry name" value="Cholesterol_7-desaturase"/>
</dbReference>
<name>A0A1H0PFA1_9ACTN</name>
<proteinExistence type="predicted"/>
<keyword evidence="1" id="KW-0001">2Fe-2S</keyword>
<evidence type="ECO:0000256" key="1">
    <source>
        <dbReference type="ARBA" id="ARBA00022714"/>
    </source>
</evidence>
<evidence type="ECO:0000256" key="4">
    <source>
        <dbReference type="ARBA" id="ARBA00023004"/>
    </source>
</evidence>
<dbReference type="AlphaFoldDB" id="A0A1H0PFA1"/>
<evidence type="ECO:0000256" key="3">
    <source>
        <dbReference type="ARBA" id="ARBA00023002"/>
    </source>
</evidence>
<protein>
    <submittedName>
        <fullName evidence="7">Rieske [2Fe-2S] domain-containing protein</fullName>
    </submittedName>
</protein>
<keyword evidence="3" id="KW-0560">Oxidoreductase</keyword>
<dbReference type="PROSITE" id="PS51296">
    <property type="entry name" value="RIESKE"/>
    <property type="match status" value="1"/>
</dbReference>
<dbReference type="GO" id="GO:0004497">
    <property type="term" value="F:monooxygenase activity"/>
    <property type="evidence" value="ECO:0007669"/>
    <property type="project" value="UniProtKB-ARBA"/>
</dbReference>
<keyword evidence="4" id="KW-0408">Iron</keyword>
<dbReference type="Pfam" id="PF00355">
    <property type="entry name" value="Rieske"/>
    <property type="match status" value="1"/>
</dbReference>
<organism evidence="7 8">
    <name type="scientific">Klenkia soli</name>
    <dbReference type="NCBI Taxonomy" id="1052260"/>
    <lineage>
        <taxon>Bacteria</taxon>
        <taxon>Bacillati</taxon>
        <taxon>Actinomycetota</taxon>
        <taxon>Actinomycetes</taxon>
        <taxon>Geodermatophilales</taxon>
        <taxon>Geodermatophilaceae</taxon>
        <taxon>Klenkia</taxon>
    </lineage>
</organism>
<evidence type="ECO:0000313" key="8">
    <source>
        <dbReference type="Proteomes" id="UP000199088"/>
    </source>
</evidence>
<dbReference type="PANTHER" id="PTHR21266">
    <property type="entry name" value="IRON-SULFUR DOMAIN CONTAINING PROTEIN"/>
    <property type="match status" value="1"/>
</dbReference>
<accession>A0A1H0PFA1</accession>
<dbReference type="Gene3D" id="2.102.10.10">
    <property type="entry name" value="Rieske [2Fe-2S] iron-sulphur domain"/>
    <property type="match status" value="1"/>
</dbReference>
<feature type="domain" description="Rieske" evidence="6">
    <location>
        <begin position="14"/>
        <end position="120"/>
    </location>
</feature>
<sequence>MALSRTPSPGGSGWFPVARSGDVGGTPLQVGAGDRPWVVVRLRPGGEVTALSPRCPHRLVPLTSARVVDGALECAGHGWRFLADGRCTAVPALGADAVPPPRADLSAPWAVEERDGWVWIAPERTLHHRPPRASPATTAEPVPDLPAPAGPVLTGLEPALAHAWHPVATTDQLVDGGWLAVRLLGRTWTLERRAGAVTAGPAPWGVREVSGVVWLAPEQPRGLDVPADEPAGRSAWLPPRRTRTPAAALLDAVLDPNRGGGAPVVPEVVLARGGFTGRWDDGARRVSVEVAAPFQLLRREELVDGTVRSLLLLVQPEDADSTRVHARVSVHGRPTRVELAAEVDRVERDLADLDRIPHGGPGLPLTPRDEVHVPADRLGLALRHALADLLVSARTIQEDDDVAAA</sequence>
<dbReference type="GO" id="GO:0051537">
    <property type="term" value="F:2 iron, 2 sulfur cluster binding"/>
    <property type="evidence" value="ECO:0007669"/>
    <property type="project" value="UniProtKB-KW"/>
</dbReference>
<keyword evidence="2" id="KW-0479">Metal-binding</keyword>